<name>A0A927UCN0_9FIRM</name>
<evidence type="ECO:0000313" key="2">
    <source>
        <dbReference type="EMBL" id="MBE5919975.1"/>
    </source>
</evidence>
<feature type="domain" description="HNH nuclease" evidence="1">
    <location>
        <begin position="23"/>
        <end position="48"/>
    </location>
</feature>
<sequence length="52" mass="6140">MENINNQSHIMYYFLGLKGLSSRIIVKDISIDHFVPWSYVAHDEMWNLNPTT</sequence>
<reference evidence="2" key="1">
    <citation type="submission" date="2019-04" db="EMBL/GenBank/DDBJ databases">
        <title>Evolution of Biomass-Degrading Anaerobic Consortia Revealed by Metagenomics.</title>
        <authorList>
            <person name="Peng X."/>
        </authorList>
    </citation>
    <scope>NUCLEOTIDE SEQUENCE</scope>
    <source>
        <strain evidence="2">SIG311</strain>
    </source>
</reference>
<accession>A0A927UCN0</accession>
<evidence type="ECO:0000313" key="3">
    <source>
        <dbReference type="Proteomes" id="UP000766246"/>
    </source>
</evidence>
<dbReference type="AlphaFoldDB" id="A0A927UCN0"/>
<gene>
    <name evidence="2" type="ORF">E7272_09045</name>
</gene>
<proteinExistence type="predicted"/>
<comment type="caution">
    <text evidence="2">The sequence shown here is derived from an EMBL/GenBank/DDBJ whole genome shotgun (WGS) entry which is preliminary data.</text>
</comment>
<evidence type="ECO:0000259" key="1">
    <source>
        <dbReference type="Pfam" id="PF13395"/>
    </source>
</evidence>
<dbReference type="InterPro" id="IPR003615">
    <property type="entry name" value="HNH_nuc"/>
</dbReference>
<organism evidence="2 3">
    <name type="scientific">Pseudobutyrivibrio ruminis</name>
    <dbReference type="NCBI Taxonomy" id="46206"/>
    <lineage>
        <taxon>Bacteria</taxon>
        <taxon>Bacillati</taxon>
        <taxon>Bacillota</taxon>
        <taxon>Clostridia</taxon>
        <taxon>Lachnospirales</taxon>
        <taxon>Lachnospiraceae</taxon>
        <taxon>Pseudobutyrivibrio</taxon>
    </lineage>
</organism>
<dbReference type="Pfam" id="PF13395">
    <property type="entry name" value="HNH_4"/>
    <property type="match status" value="1"/>
</dbReference>
<dbReference type="Proteomes" id="UP000766246">
    <property type="component" value="Unassembled WGS sequence"/>
</dbReference>
<protein>
    <recommendedName>
        <fullName evidence="1">HNH nuclease domain-containing protein</fullName>
    </recommendedName>
</protein>
<dbReference type="EMBL" id="SVER01000021">
    <property type="protein sequence ID" value="MBE5919975.1"/>
    <property type="molecule type" value="Genomic_DNA"/>
</dbReference>